<dbReference type="AlphaFoldDB" id="A0A0J6FQJ1"/>
<reference evidence="2" key="2">
    <citation type="journal article" date="2009" name="Genome Res.">
        <title>Comparative genomic analyses of the human fungal pathogens Coccidioides and their relatives.</title>
        <authorList>
            <person name="Sharpton T.J."/>
            <person name="Stajich J.E."/>
            <person name="Rounsley S.D."/>
            <person name="Gardner M.J."/>
            <person name="Wortman J.R."/>
            <person name="Jordar V.S."/>
            <person name="Maiti R."/>
            <person name="Kodira C.D."/>
            <person name="Neafsey D.E."/>
            <person name="Zeng Q."/>
            <person name="Hung C.-Y."/>
            <person name="McMahan C."/>
            <person name="Muszewska A."/>
            <person name="Grynberg M."/>
            <person name="Mandel M.A."/>
            <person name="Kellner E.M."/>
            <person name="Barker B.M."/>
            <person name="Galgiani J.N."/>
            <person name="Orbach M.J."/>
            <person name="Kirkland T.N."/>
            <person name="Cole G.T."/>
            <person name="Henn M.R."/>
            <person name="Birren B.W."/>
            <person name="Taylor J.W."/>
        </authorList>
    </citation>
    <scope>NUCLEOTIDE SEQUENCE [LARGE SCALE GENOMIC DNA]</scope>
    <source>
        <strain evidence="2">RMSCC 3488</strain>
    </source>
</reference>
<proteinExistence type="predicted"/>
<dbReference type="Proteomes" id="UP000054567">
    <property type="component" value="Unassembled WGS sequence"/>
</dbReference>
<dbReference type="VEuPathDB" id="FungiDB:CPAG_08036"/>
<dbReference type="EMBL" id="DS268113">
    <property type="protein sequence ID" value="KMM71735.1"/>
    <property type="molecule type" value="Genomic_DNA"/>
</dbReference>
<organism evidence="1 2">
    <name type="scientific">Coccidioides posadasii RMSCC 3488</name>
    <dbReference type="NCBI Taxonomy" id="454284"/>
    <lineage>
        <taxon>Eukaryota</taxon>
        <taxon>Fungi</taxon>
        <taxon>Dikarya</taxon>
        <taxon>Ascomycota</taxon>
        <taxon>Pezizomycotina</taxon>
        <taxon>Eurotiomycetes</taxon>
        <taxon>Eurotiomycetidae</taxon>
        <taxon>Onygenales</taxon>
        <taxon>Onygenaceae</taxon>
        <taxon>Coccidioides</taxon>
    </lineage>
</organism>
<protein>
    <submittedName>
        <fullName evidence="1">Uncharacterized protein</fullName>
    </submittedName>
</protein>
<sequence>MEHRPLVGKMTSQQGNGPSFEVTTNLREHRSSSIEQHGPKCRLLYVMQVSRLRQGGEGLMVTILRIRLGCQPWICREIKKLFLHAAIAARRLKHSNKEILAPRSNSFVSGRDFGENNTRIRRLLELLRRAKRGEMGASFPRQELSIDRRMHDGC</sequence>
<evidence type="ECO:0000313" key="2">
    <source>
        <dbReference type="Proteomes" id="UP000054567"/>
    </source>
</evidence>
<accession>A0A0J6FQJ1</accession>
<gene>
    <name evidence="1" type="ORF">CPAG_08036</name>
</gene>
<reference evidence="1 2" key="1">
    <citation type="submission" date="2007-06" db="EMBL/GenBank/DDBJ databases">
        <title>The Genome Sequence of Coccidioides posadasii RMSCC_3488.</title>
        <authorList>
            <consortium name="Coccidioides Genome Resources Consortium"/>
            <consortium name="The Broad Institute Genome Sequencing Platform"/>
            <person name="Henn M.R."/>
            <person name="Sykes S."/>
            <person name="Young S."/>
            <person name="Jaffe D."/>
            <person name="Berlin A."/>
            <person name="Alvarez P."/>
            <person name="Butler J."/>
            <person name="Gnerre S."/>
            <person name="Grabherr M."/>
            <person name="Mauceli E."/>
            <person name="Brockman W."/>
            <person name="Kodira C."/>
            <person name="Alvarado L."/>
            <person name="Zeng Q."/>
            <person name="Crawford M."/>
            <person name="Antoine C."/>
            <person name="Devon K."/>
            <person name="Galgiani J."/>
            <person name="Orsborn K."/>
            <person name="Lewis M.L."/>
            <person name="Nusbaum C."/>
            <person name="Galagan J."/>
            <person name="Birren B."/>
        </authorList>
    </citation>
    <scope>NUCLEOTIDE SEQUENCE [LARGE SCALE GENOMIC DNA]</scope>
    <source>
        <strain evidence="1 2">RMSCC 3488</strain>
    </source>
</reference>
<evidence type="ECO:0000313" key="1">
    <source>
        <dbReference type="EMBL" id="KMM71735.1"/>
    </source>
</evidence>
<reference evidence="2" key="3">
    <citation type="journal article" date="2010" name="Genome Res.">
        <title>Population genomic sequencing of Coccidioides fungi reveals recent hybridization and transposon control.</title>
        <authorList>
            <person name="Neafsey D.E."/>
            <person name="Barker B.M."/>
            <person name="Sharpton T.J."/>
            <person name="Stajich J.E."/>
            <person name="Park D.J."/>
            <person name="Whiston E."/>
            <person name="Hung C.-Y."/>
            <person name="McMahan C."/>
            <person name="White J."/>
            <person name="Sykes S."/>
            <person name="Heiman D."/>
            <person name="Young S."/>
            <person name="Zeng Q."/>
            <person name="Abouelleil A."/>
            <person name="Aftuck L."/>
            <person name="Bessette D."/>
            <person name="Brown A."/>
            <person name="FitzGerald M."/>
            <person name="Lui A."/>
            <person name="Macdonald J.P."/>
            <person name="Priest M."/>
            <person name="Orbach M.J."/>
            <person name="Galgiani J.N."/>
            <person name="Kirkland T.N."/>
            <person name="Cole G.T."/>
            <person name="Birren B.W."/>
            <person name="Henn M.R."/>
            <person name="Taylor J.W."/>
            <person name="Rounsley S.D."/>
        </authorList>
    </citation>
    <scope>NUCLEOTIDE SEQUENCE [LARGE SCALE GENOMIC DNA]</scope>
    <source>
        <strain evidence="2">RMSCC 3488</strain>
    </source>
</reference>
<name>A0A0J6FQJ1_COCPO</name>